<proteinExistence type="predicted"/>
<accession>A0A0S4NGZ7</accession>
<dbReference type="Proteomes" id="UP000320623">
    <property type="component" value="Unassembled WGS sequence"/>
</dbReference>
<feature type="non-terminal residue" evidence="1">
    <location>
        <position position="1"/>
    </location>
</feature>
<dbReference type="EMBL" id="FAOO01000034">
    <property type="protein sequence ID" value="CUU09297.1"/>
    <property type="molecule type" value="Genomic_DNA"/>
</dbReference>
<name>A0A0S4NGZ7_9BACT</name>
<evidence type="ECO:0000313" key="2">
    <source>
        <dbReference type="Proteomes" id="UP000320623"/>
    </source>
</evidence>
<sequence length="42" mass="5007">FLFLTLLVLIIEFIISVFETKKITESKLLDVTKKIKSIYRVY</sequence>
<organism evidence="1 2">
    <name type="scientific">Candidatus Thermokryptus mobilis</name>
    <dbReference type="NCBI Taxonomy" id="1643428"/>
    <lineage>
        <taxon>Bacteria</taxon>
        <taxon>Pseudomonadati</taxon>
        <taxon>Candidatus Kryptoniota</taxon>
        <taxon>Candidatus Thermokryptus</taxon>
    </lineage>
</organism>
<reference evidence="2" key="1">
    <citation type="submission" date="2015-11" db="EMBL/GenBank/DDBJ databases">
        <authorList>
            <person name="Varghese N."/>
        </authorList>
    </citation>
    <scope>NUCLEOTIDE SEQUENCE [LARGE SCALE GENOMIC DNA]</scope>
</reference>
<gene>
    <name evidence="1" type="ORF">JGI1_02310</name>
</gene>
<protein>
    <submittedName>
        <fullName evidence="1">Uncharacterized protein</fullName>
    </submittedName>
</protein>
<dbReference type="AlphaFoldDB" id="A0A0S4NGZ7"/>
<evidence type="ECO:0000313" key="1">
    <source>
        <dbReference type="EMBL" id="CUU09297.1"/>
    </source>
</evidence>
<keyword evidence="2" id="KW-1185">Reference proteome</keyword>